<dbReference type="EMBL" id="JAFVMH010000001">
    <property type="protein sequence ID" value="MBO1323810.1"/>
    <property type="molecule type" value="Genomic_DNA"/>
</dbReference>
<proteinExistence type="inferred from homology"/>
<keyword evidence="7" id="KW-1185">Reference proteome</keyword>
<keyword evidence="4" id="KW-0472">Membrane</keyword>
<organism evidence="6 7">
    <name type="scientific">Acetobacter garciniae</name>
    <dbReference type="NCBI Taxonomy" id="2817435"/>
    <lineage>
        <taxon>Bacteria</taxon>
        <taxon>Pseudomonadati</taxon>
        <taxon>Pseudomonadota</taxon>
        <taxon>Alphaproteobacteria</taxon>
        <taxon>Acetobacterales</taxon>
        <taxon>Acetobacteraceae</taxon>
        <taxon>Acetobacter</taxon>
    </lineage>
</organism>
<name>A0A939HG85_9PROT</name>
<evidence type="ECO:0000313" key="7">
    <source>
        <dbReference type="Proteomes" id="UP000664073"/>
    </source>
</evidence>
<feature type="domain" description="Tim44-like" evidence="5">
    <location>
        <begin position="77"/>
        <end position="229"/>
    </location>
</feature>
<evidence type="ECO:0000256" key="2">
    <source>
        <dbReference type="ARBA" id="ARBA00009597"/>
    </source>
</evidence>
<dbReference type="AlphaFoldDB" id="A0A939HG85"/>
<comment type="subcellular location">
    <subcellularLocation>
        <location evidence="1">Membrane</location>
    </subcellularLocation>
</comment>
<dbReference type="RefSeq" id="WP_207844363.1">
    <property type="nucleotide sequence ID" value="NZ_JAFVMH010000001.1"/>
</dbReference>
<dbReference type="NCBIfam" id="NF033779">
    <property type="entry name" value="Tim44_TimA_adap"/>
    <property type="match status" value="1"/>
</dbReference>
<protein>
    <submittedName>
        <fullName evidence="6">Tim44 domain-containing protein</fullName>
    </submittedName>
</protein>
<evidence type="ECO:0000313" key="6">
    <source>
        <dbReference type="EMBL" id="MBO1323810.1"/>
    </source>
</evidence>
<dbReference type="InterPro" id="IPR007379">
    <property type="entry name" value="Tim44-like_dom"/>
</dbReference>
<comment type="similarity">
    <text evidence="2">Belongs to the Tim44 family.</text>
</comment>
<evidence type="ECO:0000259" key="5">
    <source>
        <dbReference type="SMART" id="SM00978"/>
    </source>
</evidence>
<accession>A0A939HG85</accession>
<evidence type="ECO:0000256" key="1">
    <source>
        <dbReference type="ARBA" id="ARBA00004370"/>
    </source>
</evidence>
<sequence>MDFSLGHFPVDLVLLALVAAFLALRLRGVLGKRVGMQPQPMPVPPRADAAVRAVESMTAQPEASATTFDIPAPGTRVGQLLVEIRQFDPAFAAQPFLMNVQTVFAQVVKAYADGNRDTLKTYLIPAVYASFDSAMTAREQAGEKQRTEIKAVRSLSIEDVRLTPLATAGVGSMAAIDVRIVSDQVSLVVDAQGQPVTGTDAVTEFSDLWTFERLVGVNGTGWRLAAARSA</sequence>
<evidence type="ECO:0000256" key="3">
    <source>
        <dbReference type="ARBA" id="ARBA00022946"/>
    </source>
</evidence>
<dbReference type="Pfam" id="PF04280">
    <property type="entry name" value="Tim44"/>
    <property type="match status" value="1"/>
</dbReference>
<dbReference type="SUPFAM" id="SSF54427">
    <property type="entry name" value="NTF2-like"/>
    <property type="match status" value="1"/>
</dbReference>
<dbReference type="SMART" id="SM00978">
    <property type="entry name" value="Tim44"/>
    <property type="match status" value="1"/>
</dbReference>
<dbReference type="PANTHER" id="PTHR10721">
    <property type="entry name" value="MITOCHONDRIAL IMPORT INNER MEMBRANE TRANSLOCASE SUBUNIT TIM44"/>
    <property type="match status" value="1"/>
</dbReference>
<dbReference type="InterPro" id="IPR032710">
    <property type="entry name" value="NTF2-like_dom_sf"/>
</dbReference>
<evidence type="ECO:0000256" key="4">
    <source>
        <dbReference type="ARBA" id="ARBA00023136"/>
    </source>
</evidence>
<comment type="caution">
    <text evidence="6">The sequence shown here is derived from an EMBL/GenBank/DDBJ whole genome shotgun (WGS) entry which is preliminary data.</text>
</comment>
<gene>
    <name evidence="6" type="ORF">J2D77_01395</name>
</gene>
<dbReference type="GO" id="GO:0051087">
    <property type="term" value="F:protein-folding chaperone binding"/>
    <property type="evidence" value="ECO:0007669"/>
    <property type="project" value="TreeGrafter"/>
</dbReference>
<keyword evidence="3" id="KW-0809">Transit peptide</keyword>
<dbReference type="GO" id="GO:0016020">
    <property type="term" value="C:membrane"/>
    <property type="evidence" value="ECO:0007669"/>
    <property type="project" value="UniProtKB-SubCell"/>
</dbReference>
<dbReference type="Gene3D" id="3.10.450.240">
    <property type="match status" value="1"/>
</dbReference>
<reference evidence="6" key="1">
    <citation type="submission" date="2021-03" db="EMBL/GenBank/DDBJ databases">
        <title>The complete genome sequence of Acetobacter sp. TBRC 12339.</title>
        <authorList>
            <person name="Charoenyingcharoen P."/>
            <person name="Yukphan P."/>
        </authorList>
    </citation>
    <scope>NUCLEOTIDE SEQUENCE</scope>
    <source>
        <strain evidence="6">TBRC 12339</strain>
    </source>
</reference>
<dbReference type="GO" id="GO:0030150">
    <property type="term" value="P:protein import into mitochondrial matrix"/>
    <property type="evidence" value="ECO:0007669"/>
    <property type="project" value="TreeGrafter"/>
</dbReference>
<dbReference type="InterPro" id="IPR039544">
    <property type="entry name" value="Tim44-like"/>
</dbReference>
<dbReference type="Proteomes" id="UP000664073">
    <property type="component" value="Unassembled WGS sequence"/>
</dbReference>
<dbReference type="PANTHER" id="PTHR10721:SF1">
    <property type="entry name" value="MITOCHONDRIAL IMPORT INNER MEMBRANE TRANSLOCASE SUBUNIT TIM44"/>
    <property type="match status" value="1"/>
</dbReference>